<name>A0AB37ZUR3_PSESX</name>
<sequence>MIAVLLSPMRLVRRLQLRFRHITRPTGPRERLLRRCRGHRLATRMSKLAVSLSQLVSRFVV</sequence>
<evidence type="ECO:0008006" key="3">
    <source>
        <dbReference type="Google" id="ProtNLM"/>
    </source>
</evidence>
<gene>
    <name evidence="1" type="ORF">SAMN05444505_11626</name>
</gene>
<dbReference type="Proteomes" id="UP000183853">
    <property type="component" value="Unassembled WGS sequence"/>
</dbReference>
<proteinExistence type="predicted"/>
<accession>A0AB37ZUR3</accession>
<organism evidence="1 2">
    <name type="scientific">Pseudomonas syringae</name>
    <dbReference type="NCBI Taxonomy" id="317"/>
    <lineage>
        <taxon>Bacteria</taxon>
        <taxon>Pseudomonadati</taxon>
        <taxon>Pseudomonadota</taxon>
        <taxon>Gammaproteobacteria</taxon>
        <taxon>Pseudomonadales</taxon>
        <taxon>Pseudomonadaceae</taxon>
        <taxon>Pseudomonas</taxon>
    </lineage>
</organism>
<reference evidence="1 2" key="1">
    <citation type="submission" date="2016-10" db="EMBL/GenBank/DDBJ databases">
        <authorList>
            <person name="Varghese N."/>
            <person name="Submissions S."/>
        </authorList>
    </citation>
    <scope>NUCLEOTIDE SEQUENCE [LARGE SCALE GENOMIC DNA]</scope>
    <source>
        <strain evidence="1 2">BS2122</strain>
    </source>
</reference>
<evidence type="ECO:0000313" key="2">
    <source>
        <dbReference type="Proteomes" id="UP000183853"/>
    </source>
</evidence>
<dbReference type="EMBL" id="FNHM01000016">
    <property type="protein sequence ID" value="SDO16715.1"/>
    <property type="molecule type" value="Genomic_DNA"/>
</dbReference>
<comment type="caution">
    <text evidence="1">The sequence shown here is derived from an EMBL/GenBank/DDBJ whole genome shotgun (WGS) entry which is preliminary data.</text>
</comment>
<dbReference type="AlphaFoldDB" id="A0AB37ZUR3"/>
<evidence type="ECO:0000313" key="1">
    <source>
        <dbReference type="EMBL" id="SDO16715.1"/>
    </source>
</evidence>
<protein>
    <recommendedName>
        <fullName evidence="3">DUF1534 domain-containing protein</fullName>
    </recommendedName>
</protein>